<comment type="caution">
    <text evidence="3">The sequence shown here is derived from an EMBL/GenBank/DDBJ whole genome shotgun (WGS) entry which is preliminary data.</text>
</comment>
<name>A0A9X1VNF7_9BACT</name>
<gene>
    <name evidence="3" type="ORF">MON38_18330</name>
</gene>
<feature type="transmembrane region" description="Helical" evidence="1">
    <location>
        <begin position="579"/>
        <end position="600"/>
    </location>
</feature>
<feature type="transmembrane region" description="Helical" evidence="1">
    <location>
        <begin position="540"/>
        <end position="558"/>
    </location>
</feature>
<dbReference type="GO" id="GO:0042277">
    <property type="term" value="F:peptide binding"/>
    <property type="evidence" value="ECO:0007669"/>
    <property type="project" value="TreeGrafter"/>
</dbReference>
<dbReference type="EMBL" id="JALBGC010000005">
    <property type="protein sequence ID" value="MCI1189386.1"/>
    <property type="molecule type" value="Genomic_DNA"/>
</dbReference>
<feature type="transmembrane region" description="Helical" evidence="1">
    <location>
        <begin position="109"/>
        <end position="135"/>
    </location>
</feature>
<dbReference type="AlphaFoldDB" id="A0A9X1VNF7"/>
<feature type="transmembrane region" description="Helical" evidence="1">
    <location>
        <begin position="370"/>
        <end position="390"/>
    </location>
</feature>
<keyword evidence="4" id="KW-1185">Reference proteome</keyword>
<dbReference type="GO" id="GO:0005737">
    <property type="term" value="C:cytoplasm"/>
    <property type="evidence" value="ECO:0007669"/>
    <property type="project" value="TreeGrafter"/>
</dbReference>
<feature type="transmembrane region" description="Helical" evidence="1">
    <location>
        <begin position="64"/>
        <end position="88"/>
    </location>
</feature>
<dbReference type="GO" id="GO:0016020">
    <property type="term" value="C:membrane"/>
    <property type="evidence" value="ECO:0007669"/>
    <property type="project" value="TreeGrafter"/>
</dbReference>
<dbReference type="InterPro" id="IPR050344">
    <property type="entry name" value="Peptidase_M1_aminopeptidases"/>
</dbReference>
<dbReference type="RefSeq" id="WP_241937614.1">
    <property type="nucleotide sequence ID" value="NZ_JALBGC010000005.1"/>
</dbReference>
<reference evidence="3" key="1">
    <citation type="submission" date="2022-03" db="EMBL/GenBank/DDBJ databases">
        <title>Bacterial whole genome sequence for Hymenobacter sp. DH14.</title>
        <authorList>
            <person name="Le V."/>
        </authorList>
    </citation>
    <scope>NUCLEOTIDE SEQUENCE</scope>
    <source>
        <strain evidence="3">DH14</strain>
    </source>
</reference>
<dbReference type="InterPro" id="IPR014782">
    <property type="entry name" value="Peptidase_M1_dom"/>
</dbReference>
<dbReference type="PANTHER" id="PTHR11533:SF174">
    <property type="entry name" value="PUROMYCIN-SENSITIVE AMINOPEPTIDASE-RELATED"/>
    <property type="match status" value="1"/>
</dbReference>
<dbReference type="Pfam" id="PF01433">
    <property type="entry name" value="Peptidase_M1"/>
    <property type="match status" value="1"/>
</dbReference>
<dbReference type="GO" id="GO:0008270">
    <property type="term" value="F:zinc ion binding"/>
    <property type="evidence" value="ECO:0007669"/>
    <property type="project" value="InterPro"/>
</dbReference>
<evidence type="ECO:0000256" key="1">
    <source>
        <dbReference type="SAM" id="Phobius"/>
    </source>
</evidence>
<evidence type="ECO:0000313" key="4">
    <source>
        <dbReference type="Proteomes" id="UP001139193"/>
    </source>
</evidence>
<evidence type="ECO:0000313" key="3">
    <source>
        <dbReference type="EMBL" id="MCI1189386.1"/>
    </source>
</evidence>
<dbReference type="GO" id="GO:0070006">
    <property type="term" value="F:metalloaminopeptidase activity"/>
    <property type="evidence" value="ECO:0007669"/>
    <property type="project" value="TreeGrafter"/>
</dbReference>
<dbReference type="Gene3D" id="1.10.390.10">
    <property type="entry name" value="Neutral Protease Domain 2"/>
    <property type="match status" value="1"/>
</dbReference>
<sequence length="1218" mass="136424">MFLPIFLFELKYRLRRPATWIYFIILTLMGALVTAAAGGIFGSGTKVSLSADGAHVHINSPHSISGAIVVLSLFGVIITSAIMGNPVYRDFEHRTFSLFYTKPISKFGYLGGRFLGSLVICALVFSGIALGLLLGQFLPGVDATKFGPFHASYYLWPYLLFVLPNLFFTGAIFFTMATLTRNILSTYIGSVVVLVAYLISQSFLSDLDNTTLAAMLDTFGSGAIYYTTRYWTAAEKNTLLTPLSQYVVLNRAFWLGVGALLLALCYVRFHFSAFASDKAPSKKSRAAAALADAVAAPMGGRLVLPRVTQLFSSGMSLRQYWSLTKLEFRGIVRSVYFAAIVGAGVIFTLTVGWQVGKMYDTSTYPVTNEMVGVLSGNFALFVLIIITYYAGELVWRERDAGIGQITDALPVPNWVPFLSKLSALGLVQVVLLAVVLVCGVLLQTLKGYFHYELGLYVETLFGIKLIDYLLLCVLAMLIQVMVNNKYLGHFVMLVYYLVTLFQSQLGLNHQLLNYTGDPGTPYSDMNGYGHFLTGFTWFKLYWAGAAILLALVANLFWVRGTDGAFARRRAEAGRRWGRPAWVALGLGALVMLSTGSFIFYNTNIENHYTTPKAQEKAQLRYEQQYRRFKDVPQPRLVAVNLQTDLYPATRQVHIDGRFWLKNRHARPLDTVILLVPGAARVRQLVLGSPAATLVLNDTTLGEGQFRLYRLARPLASGDSLEMRAVLDYGETGFPNSGSNTNIVQNGIFMNSAAYLPTIGYSEQGELSDDDVRKRNGLKPKDRMAPATDLAARQNMGLSQDADWIRFETTLSTSADQLAVAPGRLIKDWTKGNRHYFQYKMEQPMLNFYTFLSARYKVYKDAWQDSAGHRTVPIEIYYQPGHEYNLKTMVQAVKESFAYYTKNFGPYQHTQVRILEFPKYASFAQSFAGTIPFSESIGFIAKVDPTDPEDIDYPFYVTAHEVAHQWWGHQVAGGNVQGETMLVETMAQYSALMVMKHHYGAYTMGKFLDYELNSYLRGRAFERKKEVPLAKVENQGYIHYRKGSVVMYALQDYLGEAKVNEALHSFLAQHRFETAPYTTAPALVAEFRKVAPDSLQNMVTDLFDRITLYENRITDAAVKKLPNGRFQVNFTVNSKKLLADSLGTERPVALNDYLPLAVFATPGKDKKPVPPLLLTKRRLHAGDNKFEFITAREPAKVAVDPYHEFIDRVQKDNSQDVKL</sequence>
<dbReference type="GO" id="GO:0043171">
    <property type="term" value="P:peptide catabolic process"/>
    <property type="evidence" value="ECO:0007669"/>
    <property type="project" value="TreeGrafter"/>
</dbReference>
<evidence type="ECO:0000259" key="2">
    <source>
        <dbReference type="Pfam" id="PF01433"/>
    </source>
</evidence>
<dbReference type="PANTHER" id="PTHR11533">
    <property type="entry name" value="PROTEASE M1 ZINC METALLOPROTEASE"/>
    <property type="match status" value="1"/>
</dbReference>
<feature type="transmembrane region" description="Helical" evidence="1">
    <location>
        <begin position="465"/>
        <end position="482"/>
    </location>
</feature>
<feature type="transmembrane region" description="Helical" evidence="1">
    <location>
        <begin position="423"/>
        <end position="445"/>
    </location>
</feature>
<feature type="transmembrane region" description="Helical" evidence="1">
    <location>
        <begin position="184"/>
        <end position="204"/>
    </location>
</feature>
<feature type="transmembrane region" description="Helical" evidence="1">
    <location>
        <begin position="252"/>
        <end position="275"/>
    </location>
</feature>
<feature type="transmembrane region" description="Helical" evidence="1">
    <location>
        <begin position="20"/>
        <end position="44"/>
    </location>
</feature>
<proteinExistence type="predicted"/>
<feature type="transmembrane region" description="Helical" evidence="1">
    <location>
        <begin position="335"/>
        <end position="355"/>
    </location>
</feature>
<dbReference type="Proteomes" id="UP001139193">
    <property type="component" value="Unassembled WGS sequence"/>
</dbReference>
<feature type="transmembrane region" description="Helical" evidence="1">
    <location>
        <begin position="489"/>
        <end position="507"/>
    </location>
</feature>
<keyword evidence="1" id="KW-0472">Membrane</keyword>
<dbReference type="GO" id="GO:0005615">
    <property type="term" value="C:extracellular space"/>
    <property type="evidence" value="ECO:0007669"/>
    <property type="project" value="TreeGrafter"/>
</dbReference>
<organism evidence="3 4">
    <name type="scientific">Hymenobacter cyanobacteriorum</name>
    <dbReference type="NCBI Taxonomy" id="2926463"/>
    <lineage>
        <taxon>Bacteria</taxon>
        <taxon>Pseudomonadati</taxon>
        <taxon>Bacteroidota</taxon>
        <taxon>Cytophagia</taxon>
        <taxon>Cytophagales</taxon>
        <taxon>Hymenobacteraceae</taxon>
        <taxon>Hymenobacter</taxon>
    </lineage>
</organism>
<keyword evidence="1" id="KW-1133">Transmembrane helix</keyword>
<dbReference type="InterPro" id="IPR027268">
    <property type="entry name" value="Peptidase_M4/M1_CTD_sf"/>
</dbReference>
<keyword evidence="1" id="KW-0812">Transmembrane</keyword>
<accession>A0A9X1VNF7</accession>
<protein>
    <submittedName>
        <fullName evidence="3">ABC transporter permease</fullName>
    </submittedName>
</protein>
<dbReference type="Pfam" id="PF12730">
    <property type="entry name" value="ABC2_membrane_4"/>
    <property type="match status" value="1"/>
</dbReference>
<feature type="transmembrane region" description="Helical" evidence="1">
    <location>
        <begin position="155"/>
        <end position="177"/>
    </location>
</feature>
<feature type="domain" description="Peptidase M1 membrane alanine aminopeptidase" evidence="2">
    <location>
        <begin position="891"/>
        <end position="1076"/>
    </location>
</feature>
<dbReference type="SUPFAM" id="SSF55486">
    <property type="entry name" value="Metalloproteases ('zincins'), catalytic domain"/>
    <property type="match status" value="1"/>
</dbReference>